<dbReference type="GO" id="GO:0005840">
    <property type="term" value="C:ribosome"/>
    <property type="evidence" value="ECO:0007669"/>
    <property type="project" value="UniProtKB-KW"/>
</dbReference>
<dbReference type="InterPro" id="IPR012340">
    <property type="entry name" value="NA-bd_OB-fold"/>
</dbReference>
<dbReference type="AlphaFoldDB" id="A0A8H2XQN0"/>
<accession>A0A8H2XQN0</accession>
<dbReference type="Proteomes" id="UP000650582">
    <property type="component" value="Unassembled WGS sequence"/>
</dbReference>
<dbReference type="Pfam" id="PF00366">
    <property type="entry name" value="Ribosomal_S17"/>
    <property type="match status" value="1"/>
</dbReference>
<feature type="region of interest" description="Disordered" evidence="4">
    <location>
        <begin position="81"/>
        <end position="109"/>
    </location>
</feature>
<reference evidence="6" key="1">
    <citation type="submission" date="2020-09" db="EMBL/GenBank/DDBJ databases">
        <title>Comparative genome analyses of four rice-infecting Rhizoctonia solani isolates reveal extensive enrichment of homogalacturonan modification genes.</title>
        <authorList>
            <person name="Lee D.-Y."/>
            <person name="Jeon J."/>
            <person name="Kim K.-T."/>
            <person name="Cheong K."/>
            <person name="Song H."/>
            <person name="Choi G."/>
            <person name="Ko J."/>
            <person name="Opiyo S.O."/>
            <person name="Zuo S."/>
            <person name="Madhav S."/>
            <person name="Lee Y.-H."/>
            <person name="Wang G.-L."/>
        </authorList>
    </citation>
    <scope>NUCLEOTIDE SEQUENCE</scope>
    <source>
        <strain evidence="6">AG1-IA YN-7</strain>
    </source>
</reference>
<evidence type="ECO:0000256" key="1">
    <source>
        <dbReference type="ARBA" id="ARBA00010254"/>
    </source>
</evidence>
<dbReference type="EMBL" id="JACYCC010000025">
    <property type="protein sequence ID" value="KAF8684499.1"/>
    <property type="molecule type" value="Genomic_DNA"/>
</dbReference>
<sequence length="109" mass="12002">MPPMILKGVVTKVGVMNKTATVTVTRMVEHPRVHKAIASSKKYLTHDPKNELRLDDQCLIQNCPPVSARKRFTLLSIIKRARTSDPSKAGQSTITSTPPVPTPSQKLDT</sequence>
<evidence type="ECO:0000313" key="6">
    <source>
        <dbReference type="EMBL" id="KAF8684499.1"/>
    </source>
</evidence>
<name>A0A8H2XQN0_9AGAM</name>
<evidence type="ECO:0000256" key="4">
    <source>
        <dbReference type="SAM" id="MobiDB-lite"/>
    </source>
</evidence>
<comment type="similarity">
    <text evidence="1">Belongs to the universal ribosomal protein uS17 family.</text>
</comment>
<keyword evidence="3" id="KW-0687">Ribonucleoprotein</keyword>
<dbReference type="Gene3D" id="2.40.50.140">
    <property type="entry name" value="Nucleic acid-binding proteins"/>
    <property type="match status" value="1"/>
</dbReference>
<dbReference type="GO" id="GO:0005739">
    <property type="term" value="C:mitochondrion"/>
    <property type="evidence" value="ECO:0007669"/>
    <property type="project" value="TreeGrafter"/>
</dbReference>
<dbReference type="InterPro" id="IPR000266">
    <property type="entry name" value="Ribosomal_uS17"/>
</dbReference>
<dbReference type="Proteomes" id="UP000663840">
    <property type="component" value="Unassembled WGS sequence"/>
</dbReference>
<gene>
    <name evidence="5" type="ORF">RDB_LOCUS67234</name>
    <name evidence="6" type="ORF">RHS04_01416</name>
</gene>
<dbReference type="SUPFAM" id="SSF50249">
    <property type="entry name" value="Nucleic acid-binding proteins"/>
    <property type="match status" value="1"/>
</dbReference>
<dbReference type="PANTHER" id="PTHR10744:SF1">
    <property type="entry name" value="SMALL RIBOSOMAL SUBUNIT PROTEIN US17M"/>
    <property type="match status" value="1"/>
</dbReference>
<dbReference type="CDD" id="cd00364">
    <property type="entry name" value="Ribosomal_uS17"/>
    <property type="match status" value="1"/>
</dbReference>
<organism evidence="5 7">
    <name type="scientific">Rhizoctonia solani</name>
    <dbReference type="NCBI Taxonomy" id="456999"/>
    <lineage>
        <taxon>Eukaryota</taxon>
        <taxon>Fungi</taxon>
        <taxon>Dikarya</taxon>
        <taxon>Basidiomycota</taxon>
        <taxon>Agaricomycotina</taxon>
        <taxon>Agaricomycetes</taxon>
        <taxon>Cantharellales</taxon>
        <taxon>Ceratobasidiaceae</taxon>
        <taxon>Rhizoctonia</taxon>
    </lineage>
</organism>
<comment type="caution">
    <text evidence="5">The sequence shown here is derived from an EMBL/GenBank/DDBJ whole genome shotgun (WGS) entry which is preliminary data.</text>
</comment>
<keyword evidence="2 6" id="KW-0689">Ribosomal protein</keyword>
<evidence type="ECO:0000256" key="2">
    <source>
        <dbReference type="ARBA" id="ARBA00022980"/>
    </source>
</evidence>
<evidence type="ECO:0000313" key="5">
    <source>
        <dbReference type="EMBL" id="CAE6432784.1"/>
    </source>
</evidence>
<dbReference type="GO" id="GO:0003735">
    <property type="term" value="F:structural constituent of ribosome"/>
    <property type="evidence" value="ECO:0007669"/>
    <property type="project" value="InterPro"/>
</dbReference>
<dbReference type="GO" id="GO:1990904">
    <property type="term" value="C:ribonucleoprotein complex"/>
    <property type="evidence" value="ECO:0007669"/>
    <property type="project" value="UniProtKB-KW"/>
</dbReference>
<proteinExistence type="inferred from homology"/>
<evidence type="ECO:0000313" key="7">
    <source>
        <dbReference type="Proteomes" id="UP000663840"/>
    </source>
</evidence>
<dbReference type="EMBL" id="CAJMWR010001728">
    <property type="protein sequence ID" value="CAE6432784.1"/>
    <property type="molecule type" value="Genomic_DNA"/>
</dbReference>
<dbReference type="GO" id="GO:0006412">
    <property type="term" value="P:translation"/>
    <property type="evidence" value="ECO:0007669"/>
    <property type="project" value="InterPro"/>
</dbReference>
<protein>
    <submittedName>
        <fullName evidence="6">Ribosomal protein S17</fullName>
    </submittedName>
</protein>
<dbReference type="PANTHER" id="PTHR10744">
    <property type="entry name" value="40S RIBOSOMAL PROTEIN S11 FAMILY MEMBER"/>
    <property type="match status" value="1"/>
</dbReference>
<evidence type="ECO:0000256" key="3">
    <source>
        <dbReference type="ARBA" id="ARBA00023274"/>
    </source>
</evidence>
<reference evidence="5" key="2">
    <citation type="submission" date="2021-01" db="EMBL/GenBank/DDBJ databases">
        <authorList>
            <person name="Kaushik A."/>
        </authorList>
    </citation>
    <scope>NUCLEOTIDE SEQUENCE</scope>
    <source>
        <strain evidence="5">AG1-1A</strain>
    </source>
</reference>